<dbReference type="Pfam" id="PF07583">
    <property type="entry name" value="PSCyt2"/>
    <property type="match status" value="1"/>
</dbReference>
<dbReference type="Pfam" id="PF07587">
    <property type="entry name" value="PSD1"/>
    <property type="match status" value="1"/>
</dbReference>
<name>A0A5B9MME8_9BACT</name>
<dbReference type="PROSITE" id="PS51007">
    <property type="entry name" value="CYTC"/>
    <property type="match status" value="1"/>
</dbReference>
<dbReference type="EMBL" id="CP036264">
    <property type="protein sequence ID" value="QEG02473.1"/>
    <property type="molecule type" value="Genomic_DNA"/>
</dbReference>
<proteinExistence type="predicted"/>
<dbReference type="Gene3D" id="2.60.40.1080">
    <property type="match status" value="1"/>
</dbReference>
<dbReference type="RefSeq" id="WP_233903147.1">
    <property type="nucleotide sequence ID" value="NZ_CP036264.1"/>
</dbReference>
<dbReference type="GO" id="GO:0009055">
    <property type="term" value="F:electron transfer activity"/>
    <property type="evidence" value="ECO:0007669"/>
    <property type="project" value="InterPro"/>
</dbReference>
<evidence type="ECO:0000259" key="5">
    <source>
        <dbReference type="PROSITE" id="PS51007"/>
    </source>
</evidence>
<evidence type="ECO:0000256" key="4">
    <source>
        <dbReference type="SAM" id="SignalP"/>
    </source>
</evidence>
<keyword evidence="2 3" id="KW-0408">Iron</keyword>
<dbReference type="AlphaFoldDB" id="A0A5B9MME8"/>
<dbReference type="InterPro" id="IPR011444">
    <property type="entry name" value="DUF1549"/>
</dbReference>
<dbReference type="PANTHER" id="PTHR35889:SF3">
    <property type="entry name" value="F-BOX DOMAIN-CONTAINING PROTEIN"/>
    <property type="match status" value="1"/>
</dbReference>
<dbReference type="Proteomes" id="UP000321353">
    <property type="component" value="Chromosome"/>
</dbReference>
<feature type="signal peptide" evidence="4">
    <location>
        <begin position="1"/>
        <end position="28"/>
    </location>
</feature>
<evidence type="ECO:0000313" key="7">
    <source>
        <dbReference type="Proteomes" id="UP000321353"/>
    </source>
</evidence>
<keyword evidence="7" id="KW-1185">Reference proteome</keyword>
<keyword evidence="4" id="KW-0732">Signal</keyword>
<dbReference type="InterPro" id="IPR022655">
    <property type="entry name" value="DUF1553"/>
</dbReference>
<evidence type="ECO:0000313" key="6">
    <source>
        <dbReference type="EMBL" id="QEG02473.1"/>
    </source>
</evidence>
<keyword evidence="1 3" id="KW-0479">Metal-binding</keyword>
<feature type="chain" id="PRO_5023049966" description="Cytochrome c domain-containing protein" evidence="4">
    <location>
        <begin position="29"/>
        <end position="954"/>
    </location>
</feature>
<reference evidence="6 7" key="1">
    <citation type="submission" date="2019-02" db="EMBL/GenBank/DDBJ databases">
        <title>Planctomycetal bacteria perform biofilm scaping via a novel small molecule.</title>
        <authorList>
            <person name="Jeske O."/>
            <person name="Boedeker C."/>
            <person name="Wiegand S."/>
            <person name="Breitling P."/>
            <person name="Kallscheuer N."/>
            <person name="Jogler M."/>
            <person name="Rohde M."/>
            <person name="Petersen J."/>
            <person name="Medema M.H."/>
            <person name="Surup F."/>
            <person name="Jogler C."/>
        </authorList>
    </citation>
    <scope>NUCLEOTIDE SEQUENCE [LARGE SCALE GENOMIC DNA]</scope>
    <source>
        <strain evidence="6 7">Mal15</strain>
    </source>
</reference>
<dbReference type="GO" id="GO:0046872">
    <property type="term" value="F:metal ion binding"/>
    <property type="evidence" value="ECO:0007669"/>
    <property type="project" value="UniProtKB-KW"/>
</dbReference>
<feature type="domain" description="Cytochrome c" evidence="5">
    <location>
        <begin position="450"/>
        <end position="606"/>
    </location>
</feature>
<dbReference type="InterPro" id="IPR009056">
    <property type="entry name" value="Cyt_c-like_dom"/>
</dbReference>
<dbReference type="KEGG" id="smam:Mal15_65940"/>
<gene>
    <name evidence="6" type="ORF">Mal15_65940</name>
</gene>
<dbReference type="PANTHER" id="PTHR35889">
    <property type="entry name" value="CYCLOINULO-OLIGOSACCHARIDE FRUCTANOTRANSFERASE-RELATED"/>
    <property type="match status" value="1"/>
</dbReference>
<dbReference type="GO" id="GO:0020037">
    <property type="term" value="F:heme binding"/>
    <property type="evidence" value="ECO:0007669"/>
    <property type="project" value="InterPro"/>
</dbReference>
<organism evidence="6 7">
    <name type="scientific">Stieleria maiorica</name>
    <dbReference type="NCBI Taxonomy" id="2795974"/>
    <lineage>
        <taxon>Bacteria</taxon>
        <taxon>Pseudomonadati</taxon>
        <taxon>Planctomycetota</taxon>
        <taxon>Planctomycetia</taxon>
        <taxon>Pirellulales</taxon>
        <taxon>Pirellulaceae</taxon>
        <taxon>Stieleria</taxon>
    </lineage>
</organism>
<protein>
    <recommendedName>
        <fullName evidence="5">Cytochrome c domain-containing protein</fullName>
    </recommendedName>
</protein>
<evidence type="ECO:0000256" key="1">
    <source>
        <dbReference type="ARBA" id="ARBA00022723"/>
    </source>
</evidence>
<keyword evidence="3" id="KW-0349">Heme</keyword>
<accession>A0A5B9MME8</accession>
<evidence type="ECO:0000256" key="3">
    <source>
        <dbReference type="PROSITE-ProRule" id="PRU00433"/>
    </source>
</evidence>
<evidence type="ECO:0000256" key="2">
    <source>
        <dbReference type="ARBA" id="ARBA00023004"/>
    </source>
</evidence>
<sequence precursor="true">MKQLSSRLLVCCLAAAATAVVGIGVATAEPISPIRSDQHSDDVVTLPTASIQSRFSDADVDEVPDFQKHVMPLLGRLGCNGRACHGSFQGRGDFQLSLFGYDFSGDHAALLAENTGRVDPDDVDESLILAKPTDADMHEGGKRFEKGQWQYRVLRNWIADGARFDKESFQSLDKLQIEPAEIRFGDNAETVSLTAIAHWADGTVEDVTALCRFSSNDDSIAAIDAEGNVQSGDAGDTHVVVYYDNAVVPVPVLRPISAAPSQTARDAAESIAQGEPTHAIDVLVRQKLDKLGVVASDICTDAEFIRRASLDITGVLPAGERVAAFLADDAPDKRQRLIDELLRSPAYGAWWATRLSDWTGNNAEQLNNVLPVQNVGTKLWFHWLRKRLQDNMPYDQIIEGIVSANSLEEDESYLEYCREMTEICGGDYERFADRESMPLYWSRRNFQKPEDRAIGFAYTFLGVRIECAQCHKHPFDQWSKQDFDDFSKLFGVVRSGNANQVSPESKKAREELMEKLTGGEKLNGGELRRKIQQAARSGEVVPFGELYITTRGLSDAQKKQRANAKKKGRKLPPVRVPTGKILGIDQALELDDDPRPALMQWLRDESNPYFAKAIVNRVWGNYFGSGIVDPTDDMNLANPPSNAALLDHLAGEFIAHDFDLKWLHREIVSSDTYQRSSATNSTNAGDRKNFSHHIPRRLPAEVVYDMVVLATGSTEKASQLRGELDQMAIADGKARRRNGSDFALEVFGQSIRESNCDCDRSDAPSLLQSIYLRNDSEMYNRIAARDGWVAEACKELGIAAPRAGAGTDPKAAAAERAAESMRRQMIGRVRQFAKLPEARRESMRKKLAQQYNSYAKKLRKNYHVPSLDELIADPNGWPELTPPLHSGDTDAAITSDRTLREVVDEAYLRTLSRYPDDEEIQIAVDYINESENKTNGIEGLMWALVNTKEFIISH</sequence>